<dbReference type="EMBL" id="DS989735">
    <property type="protein sequence ID" value="EEA07816.1"/>
    <property type="molecule type" value="Genomic_DNA"/>
</dbReference>
<accession>B6AHX5</accession>
<protein>
    <recommendedName>
        <fullName evidence="3">PI31 proteasome regulator N-terminal domain-containing protein</fullName>
    </recommendedName>
</protein>
<evidence type="ECO:0000313" key="2">
    <source>
        <dbReference type="Proteomes" id="UP000001460"/>
    </source>
</evidence>
<keyword evidence="2" id="KW-1185">Reference proteome</keyword>
<dbReference type="Gene3D" id="3.40.1000.30">
    <property type="match status" value="1"/>
</dbReference>
<dbReference type="RefSeq" id="XP_002142165.1">
    <property type="nucleotide sequence ID" value="XM_002142129.1"/>
</dbReference>
<gene>
    <name evidence="1" type="ORF">CMU_028900</name>
</gene>
<dbReference type="OMA" id="AWDENFR"/>
<dbReference type="OrthoDB" id="340763at2759"/>
<dbReference type="Proteomes" id="UP000001460">
    <property type="component" value="Unassembled WGS sequence"/>
</dbReference>
<sequence>MENSNLKSFWFPKIIDIIQPTSFIELIVLSIHSALLDIGFLSVQLLEEQDEGIVKQSMEASESTLSNLKLISHCNYQSSLPDSNSVRIPLTYLKDDGINLAIVPSGWRQQNAEQYNFQYIHPAWDENFRNNRDVVRLLKVKCFKSSENVLVTVDDVLNKNKCLATGFKIPQNEGYFNYHTCDQSLILKTIKENIIEKLLSESSLYFNSGNEISRLRNYNEVSSNSSNLYFQSSLCNLDSTVQPIDPLVDDRGIKGNLVGPNSQIFSNFPRTKFKPKFDPVSSIPGHSGELNNDIFFPPGPPDVSQDFFFK</sequence>
<organism evidence="1 2">
    <name type="scientific">Cryptosporidium muris (strain RN66)</name>
    <dbReference type="NCBI Taxonomy" id="441375"/>
    <lineage>
        <taxon>Eukaryota</taxon>
        <taxon>Sar</taxon>
        <taxon>Alveolata</taxon>
        <taxon>Apicomplexa</taxon>
        <taxon>Conoidasida</taxon>
        <taxon>Coccidia</taxon>
        <taxon>Eucoccidiorida</taxon>
        <taxon>Eimeriorina</taxon>
        <taxon>Cryptosporidiidae</taxon>
        <taxon>Cryptosporidium</taxon>
    </lineage>
</organism>
<dbReference type="VEuPathDB" id="CryptoDB:CMU_028900"/>
<dbReference type="GeneID" id="6997332"/>
<name>B6AHX5_CRYMR</name>
<dbReference type="AlphaFoldDB" id="B6AHX5"/>
<reference evidence="1" key="1">
    <citation type="submission" date="2008-06" db="EMBL/GenBank/DDBJ databases">
        <authorList>
            <person name="Lorenzi H."/>
            <person name="Inman J."/>
            <person name="Miller J."/>
            <person name="Schobel S."/>
            <person name="Amedeo P."/>
            <person name="Caler E.V."/>
            <person name="da Silva J."/>
        </authorList>
    </citation>
    <scope>NUCLEOTIDE SEQUENCE [LARGE SCALE GENOMIC DNA]</scope>
    <source>
        <strain evidence="1">RN66</strain>
    </source>
</reference>
<evidence type="ECO:0008006" key="3">
    <source>
        <dbReference type="Google" id="ProtNLM"/>
    </source>
</evidence>
<evidence type="ECO:0000313" key="1">
    <source>
        <dbReference type="EMBL" id="EEA07816.1"/>
    </source>
</evidence>
<proteinExistence type="predicted"/>